<keyword evidence="2" id="KW-1185">Reference proteome</keyword>
<evidence type="ECO:0000313" key="1">
    <source>
        <dbReference type="EMBL" id="ERN14497.1"/>
    </source>
</evidence>
<reference evidence="2" key="1">
    <citation type="journal article" date="2013" name="Science">
        <title>The Amborella genome and the evolution of flowering plants.</title>
        <authorList>
            <consortium name="Amborella Genome Project"/>
        </authorList>
    </citation>
    <scope>NUCLEOTIDE SEQUENCE [LARGE SCALE GENOMIC DNA]</scope>
</reference>
<dbReference type="EMBL" id="KI392534">
    <property type="protein sequence ID" value="ERN14497.1"/>
    <property type="molecule type" value="Genomic_DNA"/>
</dbReference>
<sequence>MRSLLPFRKVAHKKKHENDSLEANTGDAWFAEGGWDGEVVGAQPPQLLSTRVIADLGDGSNHENVGDDLENI</sequence>
<organism evidence="1 2">
    <name type="scientific">Amborella trichopoda</name>
    <dbReference type="NCBI Taxonomy" id="13333"/>
    <lineage>
        <taxon>Eukaryota</taxon>
        <taxon>Viridiplantae</taxon>
        <taxon>Streptophyta</taxon>
        <taxon>Embryophyta</taxon>
        <taxon>Tracheophyta</taxon>
        <taxon>Spermatophyta</taxon>
        <taxon>Magnoliopsida</taxon>
        <taxon>Amborellales</taxon>
        <taxon>Amborellaceae</taxon>
        <taxon>Amborella</taxon>
    </lineage>
</organism>
<evidence type="ECO:0000313" key="2">
    <source>
        <dbReference type="Proteomes" id="UP000017836"/>
    </source>
</evidence>
<gene>
    <name evidence="1" type="ORF">AMTR_s00174p00064640</name>
</gene>
<accession>U5CZD3</accession>
<dbReference type="AlphaFoldDB" id="U5CZD3"/>
<dbReference type="Proteomes" id="UP000017836">
    <property type="component" value="Unassembled WGS sequence"/>
</dbReference>
<proteinExistence type="predicted"/>
<name>U5CZD3_AMBTC</name>
<protein>
    <submittedName>
        <fullName evidence="1">Uncharacterized protein</fullName>
    </submittedName>
</protein>
<dbReference type="HOGENOM" id="CLU_2725603_0_0_1"/>
<dbReference type="Gramene" id="ERN14497">
    <property type="protein sequence ID" value="ERN14497"/>
    <property type="gene ID" value="AMTR_s00174p00064640"/>
</dbReference>